<organism evidence="3 4">
    <name type="scientific">Oesophagostomum dentatum</name>
    <name type="common">Nodular worm</name>
    <dbReference type="NCBI Taxonomy" id="61180"/>
    <lineage>
        <taxon>Eukaryota</taxon>
        <taxon>Metazoa</taxon>
        <taxon>Ecdysozoa</taxon>
        <taxon>Nematoda</taxon>
        <taxon>Chromadorea</taxon>
        <taxon>Rhabditida</taxon>
        <taxon>Rhabditina</taxon>
        <taxon>Rhabditomorpha</taxon>
        <taxon>Strongyloidea</taxon>
        <taxon>Strongylidae</taxon>
        <taxon>Oesophagostomum</taxon>
    </lineage>
</organism>
<dbReference type="Proteomes" id="UP000053660">
    <property type="component" value="Unassembled WGS sequence"/>
</dbReference>
<sequence>MCSVKNYTSNTALLCVISKITRNEESCTVESREEGLASATEAGCLMEDTFVECYYKPGDDLIDLVKSQFSNSSGQQNCGTAFIEYFWQHGLTTSNDIFGFTKPKILHKNASSSEKVFQDARRQLIRTASARMFWIFCVMTLLMLCQIILLSMLRTELTRLHKPPPSLDDESPRLDAQRTNTATLSTSRSAVHIALPRT</sequence>
<dbReference type="EMBL" id="KN549536">
    <property type="protein sequence ID" value="KHJ97028.1"/>
    <property type="molecule type" value="Genomic_DNA"/>
</dbReference>
<accession>A0A0B1THK4</accession>
<evidence type="ECO:0000256" key="1">
    <source>
        <dbReference type="SAM" id="MobiDB-lite"/>
    </source>
</evidence>
<dbReference type="OrthoDB" id="10608560at2759"/>
<reference evidence="3 4" key="1">
    <citation type="submission" date="2014-03" db="EMBL/GenBank/DDBJ databases">
        <title>Draft genome of the hookworm Oesophagostomum dentatum.</title>
        <authorList>
            <person name="Mitreva M."/>
        </authorList>
    </citation>
    <scope>NUCLEOTIDE SEQUENCE [LARGE SCALE GENOMIC DNA]</scope>
    <source>
        <strain evidence="3 4">OD-Hann</strain>
    </source>
</reference>
<protein>
    <submittedName>
        <fullName evidence="3">Uncharacterized protein</fullName>
    </submittedName>
</protein>
<keyword evidence="2" id="KW-1133">Transmembrane helix</keyword>
<evidence type="ECO:0000313" key="4">
    <source>
        <dbReference type="Proteomes" id="UP000053660"/>
    </source>
</evidence>
<evidence type="ECO:0000313" key="3">
    <source>
        <dbReference type="EMBL" id="KHJ97028.1"/>
    </source>
</evidence>
<keyword evidence="4" id="KW-1185">Reference proteome</keyword>
<evidence type="ECO:0000256" key="2">
    <source>
        <dbReference type="SAM" id="Phobius"/>
    </source>
</evidence>
<proteinExistence type="predicted"/>
<keyword evidence="2" id="KW-0812">Transmembrane</keyword>
<keyword evidence="2" id="KW-0472">Membrane</keyword>
<feature type="transmembrane region" description="Helical" evidence="2">
    <location>
        <begin position="132"/>
        <end position="153"/>
    </location>
</feature>
<name>A0A0B1THK4_OESDE</name>
<dbReference type="AlphaFoldDB" id="A0A0B1THK4"/>
<feature type="region of interest" description="Disordered" evidence="1">
    <location>
        <begin position="163"/>
        <end position="188"/>
    </location>
</feature>
<gene>
    <name evidence="3" type="ORF">OESDEN_02999</name>
</gene>
<feature type="compositionally biased region" description="Polar residues" evidence="1">
    <location>
        <begin position="177"/>
        <end position="188"/>
    </location>
</feature>